<gene>
    <name evidence="1" type="ORF">CON65_15930</name>
</gene>
<evidence type="ECO:0000313" key="1">
    <source>
        <dbReference type="EMBL" id="PED81675.1"/>
    </source>
</evidence>
<name>A0AA91VAM5_9BACI</name>
<proteinExistence type="predicted"/>
<dbReference type="AlphaFoldDB" id="A0AA91VAM5"/>
<comment type="caution">
    <text evidence="1">The sequence shown here is derived from an EMBL/GenBank/DDBJ whole genome shotgun (WGS) entry which is preliminary data.</text>
</comment>
<dbReference type="EMBL" id="NVOR01000057">
    <property type="protein sequence ID" value="PED81675.1"/>
    <property type="molecule type" value="Genomic_DNA"/>
</dbReference>
<protein>
    <submittedName>
        <fullName evidence="1">Phage portal protein</fullName>
    </submittedName>
</protein>
<reference evidence="1 2" key="1">
    <citation type="submission" date="2017-09" db="EMBL/GenBank/DDBJ databases">
        <title>Large-scale bioinformatics analysis of Bacillus genomes uncovers conserved roles of natural products in bacterial physiology.</title>
        <authorList>
            <consortium name="Agbiome Team Llc"/>
            <person name="Bleich R.M."/>
            <person name="Grubbs K.J."/>
            <person name="Santa Maria K.C."/>
            <person name="Allen S.E."/>
            <person name="Farag S."/>
            <person name="Shank E.A."/>
            <person name="Bowers A."/>
        </authorList>
    </citation>
    <scope>NUCLEOTIDE SEQUENCE [LARGE SCALE GENOMIC DNA]</scope>
    <source>
        <strain evidence="1 2">AFS092012</strain>
    </source>
</reference>
<evidence type="ECO:0000313" key="2">
    <source>
        <dbReference type="Proteomes" id="UP000221020"/>
    </source>
</evidence>
<accession>A0AA91VAM5</accession>
<organism evidence="1 2">
    <name type="scientific">Bacillus pseudomycoides</name>
    <dbReference type="NCBI Taxonomy" id="64104"/>
    <lineage>
        <taxon>Bacteria</taxon>
        <taxon>Bacillati</taxon>
        <taxon>Bacillota</taxon>
        <taxon>Bacilli</taxon>
        <taxon>Bacillales</taxon>
        <taxon>Bacillaceae</taxon>
        <taxon>Bacillus</taxon>
        <taxon>Bacillus cereus group</taxon>
    </lineage>
</organism>
<sequence length="137" mass="15977">MDIIFFANNREEMLQLPIVPENQQWDAPQKNETFDTIQKGEINLIGLKGLTTLNISSFFPMKDYSFAKSNTKGEECIAFFKKWKERREPIRIIIISKTNLELLNILVSIENFTYGIDRAGDIPYKLDLKEYIPVRVT</sequence>
<dbReference type="Proteomes" id="UP000221020">
    <property type="component" value="Unassembled WGS sequence"/>
</dbReference>
<dbReference type="RefSeq" id="WP_097894686.1">
    <property type="nucleotide sequence ID" value="NZ_NVOR01000057.1"/>
</dbReference>